<keyword evidence="3" id="KW-1003">Cell membrane</keyword>
<evidence type="ECO:0000256" key="4">
    <source>
        <dbReference type="ARBA" id="ARBA00022692"/>
    </source>
</evidence>
<dbReference type="RefSeq" id="WP_226384917.1">
    <property type="nucleotide sequence ID" value="NZ_JADCKA010000003.1"/>
</dbReference>
<evidence type="ECO:0000313" key="10">
    <source>
        <dbReference type="Proteomes" id="UP001516588"/>
    </source>
</evidence>
<comment type="subcellular location">
    <subcellularLocation>
        <location evidence="1 7">Cell membrane</location>
        <topology evidence="1 7">Multi-pass membrane protein</topology>
    </subcellularLocation>
</comment>
<evidence type="ECO:0000313" key="9">
    <source>
        <dbReference type="EMBL" id="MBE5035250.1"/>
    </source>
</evidence>
<dbReference type="Proteomes" id="UP001516588">
    <property type="component" value="Unassembled WGS sequence"/>
</dbReference>
<keyword evidence="5 7" id="KW-1133">Transmembrane helix</keyword>
<keyword evidence="10" id="KW-1185">Reference proteome</keyword>
<dbReference type="SUPFAM" id="SSF161098">
    <property type="entry name" value="MetI-like"/>
    <property type="match status" value="1"/>
</dbReference>
<dbReference type="EMBL" id="JADCKA010000003">
    <property type="protein sequence ID" value="MBE5035250.1"/>
    <property type="molecule type" value="Genomic_DNA"/>
</dbReference>
<accession>A0ABR9QWK0</accession>
<dbReference type="PANTHER" id="PTHR30151">
    <property type="entry name" value="ALKANE SULFONATE ABC TRANSPORTER-RELATED, MEMBRANE SUBUNIT"/>
    <property type="match status" value="1"/>
</dbReference>
<proteinExistence type="inferred from homology"/>
<feature type="transmembrane region" description="Helical" evidence="7">
    <location>
        <begin position="105"/>
        <end position="138"/>
    </location>
</feature>
<dbReference type="Pfam" id="PF00528">
    <property type="entry name" value="BPD_transp_1"/>
    <property type="match status" value="1"/>
</dbReference>
<evidence type="ECO:0000256" key="5">
    <source>
        <dbReference type="ARBA" id="ARBA00022989"/>
    </source>
</evidence>
<reference evidence="9 10" key="1">
    <citation type="submission" date="2020-10" db="EMBL/GenBank/DDBJ databases">
        <title>ChiBAC.</title>
        <authorList>
            <person name="Zenner C."/>
            <person name="Hitch T.C.A."/>
            <person name="Clavel T."/>
        </authorList>
    </citation>
    <scope>NUCLEOTIDE SEQUENCE [LARGE SCALE GENOMIC DNA]</scope>
    <source>
        <strain evidence="9 10">DSM 108706</strain>
    </source>
</reference>
<evidence type="ECO:0000256" key="1">
    <source>
        <dbReference type="ARBA" id="ARBA00004651"/>
    </source>
</evidence>
<feature type="domain" description="ABC transmembrane type-1" evidence="8">
    <location>
        <begin position="61"/>
        <end position="241"/>
    </location>
</feature>
<comment type="caution">
    <text evidence="9">The sequence shown here is derived from an EMBL/GenBank/DDBJ whole genome shotgun (WGS) entry which is preliminary data.</text>
</comment>
<dbReference type="CDD" id="cd06261">
    <property type="entry name" value="TM_PBP2"/>
    <property type="match status" value="1"/>
</dbReference>
<keyword evidence="4 7" id="KW-0812">Transmembrane</keyword>
<dbReference type="PANTHER" id="PTHR30151:SF0">
    <property type="entry name" value="ABC TRANSPORTER PERMEASE PROTEIN MJ0413-RELATED"/>
    <property type="match status" value="1"/>
</dbReference>
<dbReference type="InterPro" id="IPR000515">
    <property type="entry name" value="MetI-like"/>
</dbReference>
<gene>
    <name evidence="9" type="ORF">INF20_03025</name>
</gene>
<comment type="similarity">
    <text evidence="7">Belongs to the binding-protein-dependent transport system permease family.</text>
</comment>
<feature type="transmembrane region" description="Helical" evidence="7">
    <location>
        <begin position="223"/>
        <end position="245"/>
    </location>
</feature>
<evidence type="ECO:0000256" key="7">
    <source>
        <dbReference type="RuleBase" id="RU363032"/>
    </source>
</evidence>
<dbReference type="Gene3D" id="1.10.3720.10">
    <property type="entry name" value="MetI-like"/>
    <property type="match status" value="1"/>
</dbReference>
<evidence type="ECO:0000256" key="3">
    <source>
        <dbReference type="ARBA" id="ARBA00022475"/>
    </source>
</evidence>
<dbReference type="PROSITE" id="PS50928">
    <property type="entry name" value="ABC_TM1"/>
    <property type="match status" value="1"/>
</dbReference>
<evidence type="ECO:0000256" key="6">
    <source>
        <dbReference type="ARBA" id="ARBA00023136"/>
    </source>
</evidence>
<protein>
    <submittedName>
        <fullName evidence="9">ABC transporter permease subunit</fullName>
    </submittedName>
</protein>
<feature type="transmembrane region" description="Helical" evidence="7">
    <location>
        <begin position="57"/>
        <end position="85"/>
    </location>
</feature>
<sequence>MISITDSKKKKKMRLWAVIFWLLIWEVASVVIGQEILLVSPVDVLIRLGELIITAEFWQSVGFSIAKIVSGFLLALILGTAAAALASRYKRFAELLEPFMQTIKAIPVASFVILVLIWISSANLSIVISFLMVFPIIYTNMYEGISNMDRQLLEMADVFGMKGRERFKYIYISQVLPFFRSACSVTLGMCWKAGVAAEVIGLPDRTIGENLYEAKIFLDTASLFAWTVVIICISVLFEKIFMGLVNKGASRIEKSL</sequence>
<evidence type="ECO:0000259" key="8">
    <source>
        <dbReference type="PROSITE" id="PS50928"/>
    </source>
</evidence>
<organism evidence="9 10">
    <name type="scientific">Gallibacter intestinalis</name>
    <dbReference type="NCBI Taxonomy" id="2779356"/>
    <lineage>
        <taxon>Bacteria</taxon>
        <taxon>Bacillati</taxon>
        <taxon>Bacillota</taxon>
        <taxon>Clostridia</taxon>
        <taxon>Eubacteriales</taxon>
        <taxon>Eubacteriaceae</taxon>
        <taxon>Gallibacter</taxon>
    </lineage>
</organism>
<dbReference type="InterPro" id="IPR035906">
    <property type="entry name" value="MetI-like_sf"/>
</dbReference>
<keyword evidence="2 7" id="KW-0813">Transport</keyword>
<name>A0ABR9QWK0_9FIRM</name>
<evidence type="ECO:0000256" key="2">
    <source>
        <dbReference type="ARBA" id="ARBA00022448"/>
    </source>
</evidence>
<keyword evidence="6 7" id="KW-0472">Membrane</keyword>